<dbReference type="Proteomes" id="UP000271162">
    <property type="component" value="Unassembled WGS sequence"/>
</dbReference>
<accession>A0A0N4Y6J1</accession>
<evidence type="ECO:0000313" key="1">
    <source>
        <dbReference type="EMBL" id="VDL75291.1"/>
    </source>
</evidence>
<name>A0A0N4Y6J1_NIPBR</name>
<dbReference type="AlphaFoldDB" id="A0A0N4Y6J1"/>
<organism evidence="3">
    <name type="scientific">Nippostrongylus brasiliensis</name>
    <name type="common">Rat hookworm</name>
    <dbReference type="NCBI Taxonomy" id="27835"/>
    <lineage>
        <taxon>Eukaryota</taxon>
        <taxon>Metazoa</taxon>
        <taxon>Ecdysozoa</taxon>
        <taxon>Nematoda</taxon>
        <taxon>Chromadorea</taxon>
        <taxon>Rhabditida</taxon>
        <taxon>Rhabditina</taxon>
        <taxon>Rhabditomorpha</taxon>
        <taxon>Strongyloidea</taxon>
        <taxon>Heligmosomidae</taxon>
        <taxon>Nippostrongylus</taxon>
    </lineage>
</organism>
<dbReference type="WBParaSite" id="NBR_0001170101-mRNA-1">
    <property type="protein sequence ID" value="NBR_0001170101-mRNA-1"/>
    <property type="gene ID" value="NBR_0001170101"/>
</dbReference>
<evidence type="ECO:0000313" key="3">
    <source>
        <dbReference type="WBParaSite" id="NBR_0001170101-mRNA-1"/>
    </source>
</evidence>
<protein>
    <submittedName>
        <fullName evidence="3">Cystatin domain-containing protein</fullName>
    </submittedName>
</protein>
<reference evidence="1 2" key="2">
    <citation type="submission" date="2018-11" db="EMBL/GenBank/DDBJ databases">
        <authorList>
            <consortium name="Pathogen Informatics"/>
        </authorList>
    </citation>
    <scope>NUCLEOTIDE SEQUENCE [LARGE SCALE GENOMIC DNA]</scope>
</reference>
<keyword evidence="2" id="KW-1185">Reference proteome</keyword>
<dbReference type="EMBL" id="UYSL01020582">
    <property type="protein sequence ID" value="VDL75291.1"/>
    <property type="molecule type" value="Genomic_DNA"/>
</dbReference>
<proteinExistence type="predicted"/>
<gene>
    <name evidence="1" type="ORF">NBR_LOCUS11702</name>
</gene>
<reference evidence="3" key="1">
    <citation type="submission" date="2017-02" db="UniProtKB">
        <authorList>
            <consortium name="WormBaseParasite"/>
        </authorList>
    </citation>
    <scope>IDENTIFICATION</scope>
</reference>
<evidence type="ECO:0000313" key="2">
    <source>
        <dbReference type="Proteomes" id="UP000271162"/>
    </source>
</evidence>
<sequence>MDGLLTQFVLIIIGTAEQSAMGGWQMASGKVEEQMDNVVNSVRLEAILDSQTNQTVSEVRLRTRKNHDDDHNNVVLDNHSTSIYAKILDIPRTCEAK</sequence>